<feature type="transmembrane region" description="Helical" evidence="7">
    <location>
        <begin position="506"/>
        <end position="528"/>
    </location>
</feature>
<dbReference type="GO" id="GO:0005886">
    <property type="term" value="C:plasma membrane"/>
    <property type="evidence" value="ECO:0007669"/>
    <property type="project" value="UniProtKB-SubCell"/>
</dbReference>
<evidence type="ECO:0000256" key="3">
    <source>
        <dbReference type="ARBA" id="ARBA00022475"/>
    </source>
</evidence>
<feature type="transmembrane region" description="Helical" evidence="7">
    <location>
        <begin position="471"/>
        <end position="494"/>
    </location>
</feature>
<evidence type="ECO:0000256" key="6">
    <source>
        <dbReference type="ARBA" id="ARBA00023136"/>
    </source>
</evidence>
<keyword evidence="6 7" id="KW-0472">Membrane</keyword>
<dbReference type="InterPro" id="IPR011642">
    <property type="entry name" value="Gate_dom"/>
</dbReference>
<dbReference type="RefSeq" id="XP_025374346.1">
    <property type="nucleotide sequence ID" value="XM_025519017.1"/>
</dbReference>
<feature type="transmembrane region" description="Helical" evidence="7">
    <location>
        <begin position="202"/>
        <end position="223"/>
    </location>
</feature>
<evidence type="ECO:0000259" key="10">
    <source>
        <dbReference type="Pfam" id="PF07670"/>
    </source>
</evidence>
<dbReference type="GO" id="GO:0015293">
    <property type="term" value="F:symporter activity"/>
    <property type="evidence" value="ECO:0007669"/>
    <property type="project" value="TreeGrafter"/>
</dbReference>
<dbReference type="Pfam" id="PF07662">
    <property type="entry name" value="Nucleos_tra2_C"/>
    <property type="match status" value="1"/>
</dbReference>
<feature type="transmembrane region" description="Helical" evidence="7">
    <location>
        <begin position="146"/>
        <end position="163"/>
    </location>
</feature>
<feature type="transmembrane region" description="Helical" evidence="7">
    <location>
        <begin position="364"/>
        <end position="386"/>
    </location>
</feature>
<name>A0A316YES2_9BASI</name>
<gene>
    <name evidence="11" type="ORF">FA10DRAFT_235069</name>
</gene>
<dbReference type="InterPro" id="IPR011657">
    <property type="entry name" value="CNT_C_dom"/>
</dbReference>
<organism evidence="11 12">
    <name type="scientific">Acaromyces ingoldii</name>
    <dbReference type="NCBI Taxonomy" id="215250"/>
    <lineage>
        <taxon>Eukaryota</taxon>
        <taxon>Fungi</taxon>
        <taxon>Dikarya</taxon>
        <taxon>Basidiomycota</taxon>
        <taxon>Ustilaginomycotina</taxon>
        <taxon>Exobasidiomycetes</taxon>
        <taxon>Exobasidiales</taxon>
        <taxon>Cryptobasidiaceae</taxon>
        <taxon>Acaromyces</taxon>
    </lineage>
</organism>
<accession>A0A316YES2</accession>
<dbReference type="Pfam" id="PF01773">
    <property type="entry name" value="Nucleos_tra2_N"/>
    <property type="match status" value="1"/>
</dbReference>
<dbReference type="PANTHER" id="PTHR10590">
    <property type="entry name" value="SODIUM/NUCLEOSIDE COTRANSPORTER"/>
    <property type="match status" value="1"/>
</dbReference>
<dbReference type="Proteomes" id="UP000245768">
    <property type="component" value="Unassembled WGS sequence"/>
</dbReference>
<evidence type="ECO:0000256" key="5">
    <source>
        <dbReference type="ARBA" id="ARBA00022989"/>
    </source>
</evidence>
<dbReference type="AlphaFoldDB" id="A0A316YES2"/>
<dbReference type="GO" id="GO:0005337">
    <property type="term" value="F:nucleoside transmembrane transporter activity"/>
    <property type="evidence" value="ECO:0007669"/>
    <property type="project" value="InterPro"/>
</dbReference>
<feature type="transmembrane region" description="Helical" evidence="7">
    <location>
        <begin position="89"/>
        <end position="106"/>
    </location>
</feature>
<feature type="transmembrane region" description="Helical" evidence="7">
    <location>
        <begin position="118"/>
        <end position="134"/>
    </location>
</feature>
<protein>
    <recommendedName>
        <fullName evidence="13">H+/nucleoside cotransporter</fullName>
    </recommendedName>
</protein>
<evidence type="ECO:0000259" key="8">
    <source>
        <dbReference type="Pfam" id="PF01773"/>
    </source>
</evidence>
<dbReference type="InterPro" id="IPR008276">
    <property type="entry name" value="C_nuclsd_transpt"/>
</dbReference>
<feature type="transmembrane region" description="Helical" evidence="7">
    <location>
        <begin position="407"/>
        <end position="426"/>
    </location>
</feature>
<feature type="domain" description="Concentrative nucleoside transporter C-terminal" evidence="9">
    <location>
        <begin position="308"/>
        <end position="526"/>
    </location>
</feature>
<sequence>MLHSPYAIYVRDFGLIALILGWWIPSIINPAVRYRWVPATILAWFFILLILFHHSKYIPQKPFKRVLVAVWMTCLGKPWSMLPYRGKLVAGWFSLAVLIFGTTYGLPKTPSSTYTSRTISLVGLLLIYGFLFALSHNHKAVKARTTVLGIGFQFIIALFVFRTDAGYSLFNWIAQAADDLLTQAQVGGAAFFWSQDFVANHYFFVNTLASIIFFVALCIALFYTGALTWVIKKAAWFFHVTFGISGAEAVVAVASPFIGQGENCVLVRPYARLFTRSEFHQVLTSGFAAIAGSVLVAYIQLGVPGKDLVTSSVMSIPASIAASKMIYPETQESETQGKVTVERKEAPEEQSNDLLHALSNGAWFGLRVAAAIFCNVLVLLSTVYTINGLLTYIGKSWYITENNGGPLTLQVIFGHVLYPLTFMLGVPGQDTLKVAKLIATKIVANEFVAYKDLHDAMDADPNFLSPRAFKIASYALCGFGNISSVGINIGVLSAIAPKRAADIVKLAPSALLTGILVTLSSAAIAGIVSAD</sequence>
<comment type="similarity">
    <text evidence="2">Belongs to the concentrative nucleoside transporter (CNT) (TC 2.A.41) family.</text>
</comment>
<evidence type="ECO:0000256" key="7">
    <source>
        <dbReference type="SAM" id="Phobius"/>
    </source>
</evidence>
<dbReference type="OrthoDB" id="6075923at2759"/>
<reference evidence="11 12" key="1">
    <citation type="journal article" date="2018" name="Mol. Biol. Evol.">
        <title>Broad Genomic Sampling Reveals a Smut Pathogenic Ancestry of the Fungal Clade Ustilaginomycotina.</title>
        <authorList>
            <person name="Kijpornyongpan T."/>
            <person name="Mondo S.J."/>
            <person name="Barry K."/>
            <person name="Sandor L."/>
            <person name="Lee J."/>
            <person name="Lipzen A."/>
            <person name="Pangilinan J."/>
            <person name="LaButti K."/>
            <person name="Hainaut M."/>
            <person name="Henrissat B."/>
            <person name="Grigoriev I.V."/>
            <person name="Spatafora J.W."/>
            <person name="Aime M.C."/>
        </authorList>
    </citation>
    <scope>NUCLEOTIDE SEQUENCE [LARGE SCALE GENOMIC DNA]</scope>
    <source>
        <strain evidence="11 12">MCA 4198</strain>
    </source>
</reference>
<feature type="domain" description="Nucleoside transporter/FeoB GTPase Gate" evidence="10">
    <location>
        <begin position="206"/>
        <end position="301"/>
    </location>
</feature>
<feature type="transmembrane region" description="Helical" evidence="7">
    <location>
        <begin position="279"/>
        <end position="301"/>
    </location>
</feature>
<comment type="subcellular location">
    <subcellularLocation>
        <location evidence="1">Cell membrane</location>
        <topology evidence="1">Multi-pass membrane protein</topology>
    </subcellularLocation>
</comment>
<dbReference type="InParanoid" id="A0A316YES2"/>
<evidence type="ECO:0000256" key="1">
    <source>
        <dbReference type="ARBA" id="ARBA00004651"/>
    </source>
</evidence>
<evidence type="ECO:0000313" key="12">
    <source>
        <dbReference type="Proteomes" id="UP000245768"/>
    </source>
</evidence>
<dbReference type="EMBL" id="KZ819641">
    <property type="protein sequence ID" value="PWN87148.1"/>
    <property type="molecule type" value="Genomic_DNA"/>
</dbReference>
<feature type="domain" description="Concentrative nucleoside transporter N-terminal" evidence="8">
    <location>
        <begin position="122"/>
        <end position="192"/>
    </location>
</feature>
<proteinExistence type="inferred from homology"/>
<evidence type="ECO:0000259" key="9">
    <source>
        <dbReference type="Pfam" id="PF07662"/>
    </source>
</evidence>
<dbReference type="Pfam" id="PF07670">
    <property type="entry name" value="Gate"/>
    <property type="match status" value="1"/>
</dbReference>
<keyword evidence="3" id="KW-1003">Cell membrane</keyword>
<dbReference type="STRING" id="215250.A0A316YES2"/>
<dbReference type="PANTHER" id="PTHR10590:SF4">
    <property type="entry name" value="SOLUTE CARRIER FAMILY 28 MEMBER 3"/>
    <property type="match status" value="1"/>
</dbReference>
<dbReference type="InterPro" id="IPR002668">
    <property type="entry name" value="CNT_N_dom"/>
</dbReference>
<dbReference type="GeneID" id="37040933"/>
<keyword evidence="12" id="KW-1185">Reference proteome</keyword>
<evidence type="ECO:0000313" key="11">
    <source>
        <dbReference type="EMBL" id="PWN87148.1"/>
    </source>
</evidence>
<feature type="transmembrane region" description="Helical" evidence="7">
    <location>
        <begin position="36"/>
        <end position="54"/>
    </location>
</feature>
<feature type="transmembrane region" description="Helical" evidence="7">
    <location>
        <begin position="6"/>
        <end position="24"/>
    </location>
</feature>
<evidence type="ECO:0008006" key="13">
    <source>
        <dbReference type="Google" id="ProtNLM"/>
    </source>
</evidence>
<evidence type="ECO:0000256" key="2">
    <source>
        <dbReference type="ARBA" id="ARBA00009033"/>
    </source>
</evidence>
<keyword evidence="4 7" id="KW-0812">Transmembrane</keyword>
<keyword evidence="5 7" id="KW-1133">Transmembrane helix</keyword>
<evidence type="ECO:0000256" key="4">
    <source>
        <dbReference type="ARBA" id="ARBA00022692"/>
    </source>
</evidence>